<keyword evidence="3" id="KW-1185">Reference proteome</keyword>
<dbReference type="AlphaFoldDB" id="A0AAW1S900"/>
<evidence type="ECO:0000256" key="1">
    <source>
        <dbReference type="SAM" id="MobiDB-lite"/>
    </source>
</evidence>
<accession>A0AAW1S900</accession>
<evidence type="ECO:0000313" key="2">
    <source>
        <dbReference type="EMBL" id="KAK9842590.1"/>
    </source>
</evidence>
<protein>
    <submittedName>
        <fullName evidence="2">Uncharacterized protein</fullName>
    </submittedName>
</protein>
<sequence length="119" mass="13457">MTHLYSFEVWVRSVSRKDTSGERKAANITPGIKQQTTRLKLLDFPPLDLPTDCGRSCSFAAVPALLSQRLLQEPLVVLHTHQVRPRELRSLPRRTLPQRSNLLLHPDNLRSPMRAGTPG</sequence>
<feature type="region of interest" description="Disordered" evidence="1">
    <location>
        <begin position="89"/>
        <end position="119"/>
    </location>
</feature>
<reference evidence="2 3" key="1">
    <citation type="journal article" date="2024" name="Nat. Commun.">
        <title>Phylogenomics reveals the evolutionary origins of lichenization in chlorophyte algae.</title>
        <authorList>
            <person name="Puginier C."/>
            <person name="Libourel C."/>
            <person name="Otte J."/>
            <person name="Skaloud P."/>
            <person name="Haon M."/>
            <person name="Grisel S."/>
            <person name="Petersen M."/>
            <person name="Berrin J.G."/>
            <person name="Delaux P.M."/>
            <person name="Dal Grande F."/>
            <person name="Keller J."/>
        </authorList>
    </citation>
    <scope>NUCLEOTIDE SEQUENCE [LARGE SCALE GENOMIC DNA]</scope>
    <source>
        <strain evidence="2 3">SAG 245.80</strain>
    </source>
</reference>
<organism evidence="2 3">
    <name type="scientific">Elliptochloris bilobata</name>
    <dbReference type="NCBI Taxonomy" id="381761"/>
    <lineage>
        <taxon>Eukaryota</taxon>
        <taxon>Viridiplantae</taxon>
        <taxon>Chlorophyta</taxon>
        <taxon>core chlorophytes</taxon>
        <taxon>Trebouxiophyceae</taxon>
        <taxon>Trebouxiophyceae incertae sedis</taxon>
        <taxon>Elliptochloris clade</taxon>
        <taxon>Elliptochloris</taxon>
    </lineage>
</organism>
<comment type="caution">
    <text evidence="2">The sequence shown here is derived from an EMBL/GenBank/DDBJ whole genome shotgun (WGS) entry which is preliminary data.</text>
</comment>
<dbReference type="EMBL" id="JALJOU010000007">
    <property type="protein sequence ID" value="KAK9842590.1"/>
    <property type="molecule type" value="Genomic_DNA"/>
</dbReference>
<evidence type="ECO:0000313" key="3">
    <source>
        <dbReference type="Proteomes" id="UP001445335"/>
    </source>
</evidence>
<name>A0AAW1S900_9CHLO</name>
<gene>
    <name evidence="2" type="ORF">WJX81_007809</name>
</gene>
<proteinExistence type="predicted"/>
<dbReference type="Proteomes" id="UP001445335">
    <property type="component" value="Unassembled WGS sequence"/>
</dbReference>